<evidence type="ECO:0000256" key="7">
    <source>
        <dbReference type="SAM" id="Phobius"/>
    </source>
</evidence>
<dbReference type="InterPro" id="IPR036259">
    <property type="entry name" value="MFS_trans_sf"/>
</dbReference>
<accession>A0A1R1EMK9</accession>
<dbReference type="AlphaFoldDB" id="A0A1R1EMK9"/>
<feature type="transmembrane region" description="Helical" evidence="7">
    <location>
        <begin position="12"/>
        <end position="30"/>
    </location>
</feature>
<dbReference type="EMBL" id="MRTP01000005">
    <property type="protein sequence ID" value="OMF53084.1"/>
    <property type="molecule type" value="Genomic_DNA"/>
</dbReference>
<keyword evidence="3" id="KW-1003">Cell membrane</keyword>
<keyword evidence="2" id="KW-0813">Transport</keyword>
<dbReference type="GO" id="GO:0022857">
    <property type="term" value="F:transmembrane transporter activity"/>
    <property type="evidence" value="ECO:0007669"/>
    <property type="project" value="InterPro"/>
</dbReference>
<dbReference type="CDD" id="cd17324">
    <property type="entry name" value="MFS_NepI_like"/>
    <property type="match status" value="1"/>
</dbReference>
<evidence type="ECO:0000256" key="1">
    <source>
        <dbReference type="ARBA" id="ARBA00004651"/>
    </source>
</evidence>
<name>A0A1R1EMK9_9BACL</name>
<keyword evidence="5 7" id="KW-1133">Transmembrane helix</keyword>
<dbReference type="SUPFAM" id="SSF103473">
    <property type="entry name" value="MFS general substrate transporter"/>
    <property type="match status" value="1"/>
</dbReference>
<feature type="transmembrane region" description="Helical" evidence="7">
    <location>
        <begin position="208"/>
        <end position="233"/>
    </location>
</feature>
<evidence type="ECO:0000259" key="8">
    <source>
        <dbReference type="PROSITE" id="PS50850"/>
    </source>
</evidence>
<gene>
    <name evidence="9" type="ORF">BK138_19425</name>
</gene>
<dbReference type="PROSITE" id="PS50850">
    <property type="entry name" value="MFS"/>
    <property type="match status" value="1"/>
</dbReference>
<dbReference type="PANTHER" id="PTHR43124">
    <property type="entry name" value="PURINE EFFLUX PUMP PBUE"/>
    <property type="match status" value="1"/>
</dbReference>
<dbReference type="InterPro" id="IPR011701">
    <property type="entry name" value="MFS"/>
</dbReference>
<dbReference type="Pfam" id="PF07690">
    <property type="entry name" value="MFS_1"/>
    <property type="match status" value="1"/>
</dbReference>
<feature type="transmembrane region" description="Helical" evidence="7">
    <location>
        <begin position="367"/>
        <end position="386"/>
    </location>
</feature>
<proteinExistence type="predicted"/>
<feature type="transmembrane region" description="Helical" evidence="7">
    <location>
        <begin position="111"/>
        <end position="130"/>
    </location>
</feature>
<evidence type="ECO:0000256" key="2">
    <source>
        <dbReference type="ARBA" id="ARBA00022448"/>
    </source>
</evidence>
<keyword evidence="4 7" id="KW-0812">Transmembrane</keyword>
<comment type="caution">
    <text evidence="9">The sequence shown here is derived from an EMBL/GenBank/DDBJ whole genome shotgun (WGS) entry which is preliminary data.</text>
</comment>
<feature type="transmembrane region" description="Helical" evidence="7">
    <location>
        <begin position="245"/>
        <end position="263"/>
    </location>
</feature>
<evidence type="ECO:0000256" key="4">
    <source>
        <dbReference type="ARBA" id="ARBA00022692"/>
    </source>
</evidence>
<feature type="transmembrane region" description="Helical" evidence="7">
    <location>
        <begin position="332"/>
        <end position="355"/>
    </location>
</feature>
<sequence length="419" mass="42964">MRERRRVPSGILQVLLLAVGIFVISTSELLPMGLLPDIGRQYEVTVQTAGWLVTAYALGVVAGGPLLTVATVRVPRKRLLLYMLALFGAGSLLSAVAPSFGLLIASRVVSAVAQGAFFGAAVVMAGQLAAPGREGAAISLAGSGLTIATVIGGPLGTLLGQQLGWRFPFWMLVIITLLVGAGILWKIPDMPQATRPQIRRQLGQIARTGPVLALLTTVFGFGGVFLAFTYISPILQEITGLPEEHISIVLLLFGLASVIGNAAGGKLADRHLHSALLGSMGLLLAVMIAFYFTSTSVVPALITVFVWGAAAYAMVTPLNVQVLRRSGSAQDLASTLNISAFNLGNALGAFIGGYVAESRLGLSGLPLASAVIVAIGIALAAGSVMLERSKPGSAAAAGQAECVNAAGEASCGMNPGAQS</sequence>
<dbReference type="STRING" id="297318.BK138_19425"/>
<evidence type="ECO:0000313" key="10">
    <source>
        <dbReference type="Proteomes" id="UP000187172"/>
    </source>
</evidence>
<feature type="transmembrane region" description="Helical" evidence="7">
    <location>
        <begin position="298"/>
        <end position="320"/>
    </location>
</feature>
<feature type="transmembrane region" description="Helical" evidence="7">
    <location>
        <begin position="275"/>
        <end position="292"/>
    </location>
</feature>
<reference evidence="9 10" key="1">
    <citation type="submission" date="2016-11" db="EMBL/GenBank/DDBJ databases">
        <title>Paenibacillus species isolates.</title>
        <authorList>
            <person name="Beno S.M."/>
        </authorList>
    </citation>
    <scope>NUCLEOTIDE SEQUENCE [LARGE SCALE GENOMIC DNA]</scope>
    <source>
        <strain evidence="9 10">FSL R5-0378</strain>
    </source>
</reference>
<evidence type="ECO:0000256" key="6">
    <source>
        <dbReference type="ARBA" id="ARBA00023136"/>
    </source>
</evidence>
<evidence type="ECO:0000256" key="3">
    <source>
        <dbReference type="ARBA" id="ARBA00022475"/>
    </source>
</evidence>
<feature type="transmembrane region" description="Helical" evidence="7">
    <location>
        <begin position="167"/>
        <end position="187"/>
    </location>
</feature>
<keyword evidence="6 7" id="KW-0472">Membrane</keyword>
<dbReference type="RefSeq" id="WP_076172112.1">
    <property type="nucleotide sequence ID" value="NZ_MRTP01000005.1"/>
</dbReference>
<feature type="domain" description="Major facilitator superfamily (MFS) profile" evidence="8">
    <location>
        <begin position="13"/>
        <end position="388"/>
    </location>
</feature>
<dbReference type="Gene3D" id="1.20.1250.20">
    <property type="entry name" value="MFS general substrate transporter like domains"/>
    <property type="match status" value="1"/>
</dbReference>
<dbReference type="Proteomes" id="UP000187172">
    <property type="component" value="Unassembled WGS sequence"/>
</dbReference>
<protein>
    <recommendedName>
        <fullName evidence="8">Major facilitator superfamily (MFS) profile domain-containing protein</fullName>
    </recommendedName>
</protein>
<comment type="subcellular location">
    <subcellularLocation>
        <location evidence="1">Cell membrane</location>
        <topology evidence="1">Multi-pass membrane protein</topology>
    </subcellularLocation>
</comment>
<keyword evidence="10" id="KW-1185">Reference proteome</keyword>
<organism evidence="9 10">
    <name type="scientific">Paenibacillus rhizosphaerae</name>
    <dbReference type="NCBI Taxonomy" id="297318"/>
    <lineage>
        <taxon>Bacteria</taxon>
        <taxon>Bacillati</taxon>
        <taxon>Bacillota</taxon>
        <taxon>Bacilli</taxon>
        <taxon>Bacillales</taxon>
        <taxon>Paenibacillaceae</taxon>
        <taxon>Paenibacillus</taxon>
    </lineage>
</organism>
<dbReference type="InterPro" id="IPR020846">
    <property type="entry name" value="MFS_dom"/>
</dbReference>
<evidence type="ECO:0000256" key="5">
    <source>
        <dbReference type="ARBA" id="ARBA00022989"/>
    </source>
</evidence>
<evidence type="ECO:0000313" key="9">
    <source>
        <dbReference type="EMBL" id="OMF53084.1"/>
    </source>
</evidence>
<dbReference type="InterPro" id="IPR050189">
    <property type="entry name" value="MFS_Efflux_Transporters"/>
</dbReference>
<dbReference type="PANTHER" id="PTHR43124:SF8">
    <property type="entry name" value="INNER MEMBRANE TRANSPORT PROTEIN YDHP"/>
    <property type="match status" value="1"/>
</dbReference>
<feature type="transmembrane region" description="Helical" evidence="7">
    <location>
        <begin position="137"/>
        <end position="155"/>
    </location>
</feature>
<dbReference type="GO" id="GO:0005886">
    <property type="term" value="C:plasma membrane"/>
    <property type="evidence" value="ECO:0007669"/>
    <property type="project" value="UniProtKB-SubCell"/>
</dbReference>
<feature type="transmembrane region" description="Helical" evidence="7">
    <location>
        <begin position="79"/>
        <end position="105"/>
    </location>
</feature>
<feature type="transmembrane region" description="Helical" evidence="7">
    <location>
        <begin position="50"/>
        <end position="72"/>
    </location>
</feature>